<evidence type="ECO:0000259" key="3">
    <source>
        <dbReference type="SMART" id="SM00505"/>
    </source>
</evidence>
<proteinExistence type="evidence at transcript level"/>
<organism evidence="4">
    <name type="scientific">Allium cepa</name>
    <name type="common">Onion</name>
    <dbReference type="NCBI Taxonomy" id="4679"/>
    <lineage>
        <taxon>Eukaryota</taxon>
        <taxon>Viridiplantae</taxon>
        <taxon>Streptophyta</taxon>
        <taxon>Embryophyta</taxon>
        <taxon>Tracheophyta</taxon>
        <taxon>Spermatophyta</taxon>
        <taxon>Magnoliopsida</taxon>
        <taxon>Liliopsida</taxon>
        <taxon>Asparagales</taxon>
        <taxon>Amaryllidaceae</taxon>
        <taxon>Allioideae</taxon>
        <taxon>Allieae</taxon>
        <taxon>Allium</taxon>
    </lineage>
</organism>
<dbReference type="EMBL" id="MN812866">
    <property type="protein sequence ID" value="QLH55385.1"/>
    <property type="molecule type" value="mRNA"/>
</dbReference>
<feature type="domain" description="Knottins-like" evidence="3">
    <location>
        <begin position="33"/>
        <end position="77"/>
    </location>
</feature>
<dbReference type="Pfam" id="PF00304">
    <property type="entry name" value="Gamma-thionin"/>
    <property type="match status" value="1"/>
</dbReference>
<name>A0A7D5NGP8_ALLCE</name>
<evidence type="ECO:0000313" key="4">
    <source>
        <dbReference type="EMBL" id="QLH55385.1"/>
    </source>
</evidence>
<evidence type="ECO:0000256" key="2">
    <source>
        <dbReference type="SAM" id="SignalP"/>
    </source>
</evidence>
<dbReference type="InterPro" id="IPR036574">
    <property type="entry name" value="Scorpion_toxin-like_sf"/>
</dbReference>
<dbReference type="GO" id="GO:0006952">
    <property type="term" value="P:defense response"/>
    <property type="evidence" value="ECO:0007669"/>
    <property type="project" value="InterPro"/>
</dbReference>
<protein>
    <submittedName>
        <fullName evidence="4">Defensin 3</fullName>
    </submittedName>
</protein>
<sequence length="78" mass="8443">MEINKALLVSLFLIALLFPAQDQIMAQLTPPKVCESRSGLFRGPCIGTRTNCAQLCLAENFNGGSCVATVCMCQKPCY</sequence>
<dbReference type="SMART" id="SM00505">
    <property type="entry name" value="Knot1"/>
    <property type="match status" value="1"/>
</dbReference>
<dbReference type="PANTHER" id="PTHR33147">
    <property type="entry name" value="DEFENSIN-LIKE PROTEIN 1"/>
    <property type="match status" value="1"/>
</dbReference>
<dbReference type="SUPFAM" id="SSF57095">
    <property type="entry name" value="Scorpion toxin-like"/>
    <property type="match status" value="1"/>
</dbReference>
<accession>A0A7D5NGP8</accession>
<feature type="signal peptide" evidence="2">
    <location>
        <begin position="1"/>
        <end position="22"/>
    </location>
</feature>
<dbReference type="Gene3D" id="3.30.30.10">
    <property type="entry name" value="Knottin, scorpion toxin-like"/>
    <property type="match status" value="1"/>
</dbReference>
<reference evidence="4" key="1">
    <citation type="submission" date="2019-12" db="EMBL/GenBank/DDBJ databases">
        <title>Molecular cloning and characterization of defensin genes from Allium cepa.</title>
        <authorList>
            <person name="Boroun H."/>
            <person name="Siahpoosh A."/>
            <person name="Mohammadi M."/>
            <person name="Sohrabi S.M."/>
            <person name="Ghasemian Yadegari J."/>
        </authorList>
    </citation>
    <scope>NUCLEOTIDE SEQUENCE</scope>
</reference>
<dbReference type="PANTHER" id="PTHR33147:SF39">
    <property type="entry name" value="DRO1 PROTEIN-RELATED"/>
    <property type="match status" value="1"/>
</dbReference>
<dbReference type="InterPro" id="IPR003614">
    <property type="entry name" value="Knottins"/>
</dbReference>
<keyword evidence="1" id="KW-1015">Disulfide bond</keyword>
<keyword evidence="2" id="KW-0732">Signal</keyword>
<dbReference type="AlphaFoldDB" id="A0A7D5NGP8"/>
<evidence type="ECO:0000256" key="1">
    <source>
        <dbReference type="ARBA" id="ARBA00023157"/>
    </source>
</evidence>
<feature type="chain" id="PRO_5028408705" evidence="2">
    <location>
        <begin position="23"/>
        <end position="78"/>
    </location>
</feature>